<dbReference type="SUPFAM" id="SSF52540">
    <property type="entry name" value="P-loop containing nucleoside triphosphate hydrolases"/>
    <property type="match status" value="1"/>
</dbReference>
<sequence>MLTRFEVDGFKNLRNLAIDLGPYTCVAGANAIGKSNLFDALQFLALTGSRTLNEAAIKIRGNGGDVRDIFAPGGKMSFAAEMITEKEFEDSFGKSITADQTYLRYEVDLELRDVTVGNNRNVSSIVVTREELKPLTKADAREKLGWAKKSFVESAIMGGRRKAFIETSEQERQIHVRHGSQGRPSLVSLSGDAPARTALSVYGQQDQYPVIMAARRELDAWMYLSLEPSAMRAPSEALAPDFISAKGGNLPKTLDRLVGQSPDHDVLAELADVVGDLVDVRSVTVDFDEARQVFTLQAQVGNGGVVSARSLSDGTLRFLVLGTILLDSGGSRLICFEEPENGIHPLKIQAMYWLLHNLSVDPEEAIGAENPLRQVIVNTHSPAFLALHKDNFDELLLGSKDPMNGSLVLTPVVAEGSWRKSKVKASAANVEELLRESFPELNFREFFAVEDEGDQ</sequence>
<name>A0AAW5HVS5_9CORY</name>
<dbReference type="PANTHER" id="PTHR40396:SF1">
    <property type="entry name" value="ATPASE AAA-TYPE CORE DOMAIN-CONTAINING PROTEIN"/>
    <property type="match status" value="1"/>
</dbReference>
<feature type="domain" description="ATPase AAA-type core" evidence="1">
    <location>
        <begin position="24"/>
        <end position="97"/>
    </location>
</feature>
<feature type="domain" description="ATPase AAA-type core" evidence="1">
    <location>
        <begin position="241"/>
        <end position="385"/>
    </location>
</feature>
<evidence type="ECO:0000259" key="1">
    <source>
        <dbReference type="Pfam" id="PF13304"/>
    </source>
</evidence>
<proteinExistence type="predicted"/>
<dbReference type="InterPro" id="IPR003959">
    <property type="entry name" value="ATPase_AAA_core"/>
</dbReference>
<dbReference type="InterPro" id="IPR027417">
    <property type="entry name" value="P-loop_NTPase"/>
</dbReference>
<dbReference type="RefSeq" id="WP_252932152.1">
    <property type="nucleotide sequence ID" value="NZ_JAEUWV010000027.1"/>
</dbReference>
<evidence type="ECO:0000313" key="3">
    <source>
        <dbReference type="Proteomes" id="UP001205920"/>
    </source>
</evidence>
<protein>
    <submittedName>
        <fullName evidence="2">AAA family ATPase</fullName>
    </submittedName>
</protein>
<accession>A0AAW5HVS5</accession>
<dbReference type="EMBL" id="JAEUWV010000027">
    <property type="protein sequence ID" value="MCO6395424.1"/>
    <property type="molecule type" value="Genomic_DNA"/>
</dbReference>
<dbReference type="Proteomes" id="UP001205920">
    <property type="component" value="Unassembled WGS sequence"/>
</dbReference>
<dbReference type="PANTHER" id="PTHR40396">
    <property type="entry name" value="ATPASE-LIKE PROTEIN"/>
    <property type="match status" value="1"/>
</dbReference>
<evidence type="ECO:0000313" key="2">
    <source>
        <dbReference type="EMBL" id="MCO6395424.1"/>
    </source>
</evidence>
<keyword evidence="3" id="KW-1185">Reference proteome</keyword>
<dbReference type="Gene3D" id="3.40.50.300">
    <property type="entry name" value="P-loop containing nucleotide triphosphate hydrolases"/>
    <property type="match status" value="2"/>
</dbReference>
<dbReference type="GO" id="GO:0016887">
    <property type="term" value="F:ATP hydrolysis activity"/>
    <property type="evidence" value="ECO:0007669"/>
    <property type="project" value="InterPro"/>
</dbReference>
<dbReference type="Pfam" id="PF13304">
    <property type="entry name" value="AAA_21"/>
    <property type="match status" value="2"/>
</dbReference>
<dbReference type="AlphaFoldDB" id="A0AAW5HVS5"/>
<comment type="caution">
    <text evidence="2">The sequence shown here is derived from an EMBL/GenBank/DDBJ whole genome shotgun (WGS) entry which is preliminary data.</text>
</comment>
<organism evidence="2 3">
    <name type="scientific">Corynebacterium lipophilum</name>
    <dbReference type="NCBI Taxonomy" id="2804918"/>
    <lineage>
        <taxon>Bacteria</taxon>
        <taxon>Bacillati</taxon>
        <taxon>Actinomycetota</taxon>
        <taxon>Actinomycetes</taxon>
        <taxon>Mycobacteriales</taxon>
        <taxon>Corynebacteriaceae</taxon>
        <taxon>Corynebacterium</taxon>
    </lineage>
</organism>
<gene>
    <name evidence="2" type="ORF">JMN37_10670</name>
</gene>
<reference evidence="2 3" key="1">
    <citation type="submission" date="2021-01" db="EMBL/GenBank/DDBJ databases">
        <title>Identification and Characterization of Corynebacterium sp.</title>
        <authorList>
            <person name="Luo Q."/>
            <person name="Qu P."/>
            <person name="Chen Q."/>
        </authorList>
    </citation>
    <scope>NUCLEOTIDE SEQUENCE [LARGE SCALE GENOMIC DNA]</scope>
    <source>
        <strain evidence="2 3">MC-18</strain>
    </source>
</reference>
<dbReference type="GO" id="GO:0005524">
    <property type="term" value="F:ATP binding"/>
    <property type="evidence" value="ECO:0007669"/>
    <property type="project" value="InterPro"/>
</dbReference>